<organism evidence="2">
    <name type="scientific">Cucumis melo</name>
    <name type="common">Muskmelon</name>
    <dbReference type="NCBI Taxonomy" id="3656"/>
    <lineage>
        <taxon>Eukaryota</taxon>
        <taxon>Viridiplantae</taxon>
        <taxon>Streptophyta</taxon>
        <taxon>Embryophyta</taxon>
        <taxon>Tracheophyta</taxon>
        <taxon>Spermatophyta</taxon>
        <taxon>Magnoliopsida</taxon>
        <taxon>eudicotyledons</taxon>
        <taxon>Gunneridae</taxon>
        <taxon>Pentapetalae</taxon>
        <taxon>rosids</taxon>
        <taxon>fabids</taxon>
        <taxon>Cucurbitales</taxon>
        <taxon>Cucurbitaceae</taxon>
        <taxon>Benincaseae</taxon>
        <taxon>Cucumis</taxon>
    </lineage>
</organism>
<dbReference type="Gramene" id="MELO3C005797.2.1">
    <property type="protein sequence ID" value="MELO3C005797.2.1"/>
    <property type="gene ID" value="MELO3C005797.2"/>
</dbReference>
<protein>
    <submittedName>
        <fullName evidence="2">Uncharacterized protein</fullName>
    </submittedName>
</protein>
<evidence type="ECO:0000313" key="2">
    <source>
        <dbReference type="EnsemblPlants" id="MELO3C005797.2.1"/>
    </source>
</evidence>
<reference evidence="2" key="1">
    <citation type="submission" date="2023-03" db="UniProtKB">
        <authorList>
            <consortium name="EnsemblPlants"/>
        </authorList>
    </citation>
    <scope>IDENTIFICATION</scope>
</reference>
<evidence type="ECO:0000256" key="1">
    <source>
        <dbReference type="SAM" id="MobiDB-lite"/>
    </source>
</evidence>
<feature type="compositionally biased region" description="Polar residues" evidence="1">
    <location>
        <begin position="1"/>
        <end position="12"/>
    </location>
</feature>
<dbReference type="EnsemblPlants" id="MELO3C005797.2.1">
    <property type="protein sequence ID" value="MELO3C005797.2.1"/>
    <property type="gene ID" value="MELO3C005797.2"/>
</dbReference>
<feature type="region of interest" description="Disordered" evidence="1">
    <location>
        <begin position="1"/>
        <end position="22"/>
    </location>
</feature>
<proteinExistence type="predicted"/>
<name>A0A9I9CML1_CUCME</name>
<sequence>MAESIAHNQETMMENPRPRRPLNNTTARVLPLLLPLKGLFIHYEFLSHI</sequence>
<accession>A0A9I9CML1</accession>
<dbReference type="AlphaFoldDB" id="A0A9I9CML1"/>